<evidence type="ECO:0000313" key="1">
    <source>
        <dbReference type="EMBL" id="MPM90733.1"/>
    </source>
</evidence>
<reference evidence="1" key="1">
    <citation type="submission" date="2019-08" db="EMBL/GenBank/DDBJ databases">
        <authorList>
            <person name="Kucharzyk K."/>
            <person name="Murdoch R.W."/>
            <person name="Higgins S."/>
            <person name="Loffler F."/>
        </authorList>
    </citation>
    <scope>NUCLEOTIDE SEQUENCE</scope>
</reference>
<sequence>MDKVAGLHVSPVHNAPFCGIRIMLIIEVVHAVVEYEPAGIVHPSAWRLGVKRIPEHRTGIVLMRLYEPICTI</sequence>
<proteinExistence type="predicted"/>
<dbReference type="EMBL" id="VSSQ01037909">
    <property type="protein sequence ID" value="MPM90733.1"/>
    <property type="molecule type" value="Genomic_DNA"/>
</dbReference>
<name>A0A645DPN6_9ZZZZ</name>
<gene>
    <name evidence="1" type="ORF">SDC9_137855</name>
</gene>
<comment type="caution">
    <text evidence="1">The sequence shown here is derived from an EMBL/GenBank/DDBJ whole genome shotgun (WGS) entry which is preliminary data.</text>
</comment>
<organism evidence="1">
    <name type="scientific">bioreactor metagenome</name>
    <dbReference type="NCBI Taxonomy" id="1076179"/>
    <lineage>
        <taxon>unclassified sequences</taxon>
        <taxon>metagenomes</taxon>
        <taxon>ecological metagenomes</taxon>
    </lineage>
</organism>
<protein>
    <submittedName>
        <fullName evidence="1">Uncharacterized protein</fullName>
    </submittedName>
</protein>
<accession>A0A645DPN6</accession>
<dbReference type="AlphaFoldDB" id="A0A645DPN6"/>